<comment type="caution">
    <text evidence="2">The sequence shown here is derived from an EMBL/GenBank/DDBJ whole genome shotgun (WGS) entry which is preliminary data.</text>
</comment>
<proteinExistence type="predicted"/>
<keyword evidence="3" id="KW-1185">Reference proteome</keyword>
<name>A0A8H5FR64_9AGAR</name>
<organism evidence="2 3">
    <name type="scientific">Tetrapyrgos nigripes</name>
    <dbReference type="NCBI Taxonomy" id="182062"/>
    <lineage>
        <taxon>Eukaryota</taxon>
        <taxon>Fungi</taxon>
        <taxon>Dikarya</taxon>
        <taxon>Basidiomycota</taxon>
        <taxon>Agaricomycotina</taxon>
        <taxon>Agaricomycetes</taxon>
        <taxon>Agaricomycetidae</taxon>
        <taxon>Agaricales</taxon>
        <taxon>Marasmiineae</taxon>
        <taxon>Marasmiaceae</taxon>
        <taxon>Tetrapyrgos</taxon>
    </lineage>
</organism>
<feature type="region of interest" description="Disordered" evidence="1">
    <location>
        <begin position="127"/>
        <end position="253"/>
    </location>
</feature>
<feature type="region of interest" description="Disordered" evidence="1">
    <location>
        <begin position="275"/>
        <end position="294"/>
    </location>
</feature>
<sequence length="294" mass="32609">MPHKRAKRSVREHLRSQTGTDLPPPKSSIVKKGSKGDIANEAIPKSLARVLNAAKVREDFKEKKRKNGFDEDDEQGGGGKRRKVNGKEGKTKDRNGVSGILPGESLQHYNKRVEASMRPLVRSAVQTSLAVSRNADKKQLEEIEGKKRQRKEAQAQQQQRKTKKTGRGADSGSSDDDYDDAETPHRPEHKPKSRVTDFETYSTSAPRRLNDIAQAPPQLKPLKARGGSRSGPDGLSTGKANAATGTGKKHEGVLSMAQKQMMEVEREKAVKRYRELKAQREAEKERQRDGGTES</sequence>
<dbReference type="EMBL" id="JAACJM010000109">
    <property type="protein sequence ID" value="KAF5345673.1"/>
    <property type="molecule type" value="Genomic_DNA"/>
</dbReference>
<dbReference type="AlphaFoldDB" id="A0A8H5FR64"/>
<reference evidence="2 3" key="1">
    <citation type="journal article" date="2020" name="ISME J.">
        <title>Uncovering the hidden diversity of litter-decomposition mechanisms in mushroom-forming fungi.</title>
        <authorList>
            <person name="Floudas D."/>
            <person name="Bentzer J."/>
            <person name="Ahren D."/>
            <person name="Johansson T."/>
            <person name="Persson P."/>
            <person name="Tunlid A."/>
        </authorList>
    </citation>
    <scope>NUCLEOTIDE SEQUENCE [LARGE SCALE GENOMIC DNA]</scope>
    <source>
        <strain evidence="2 3">CBS 291.85</strain>
    </source>
</reference>
<evidence type="ECO:0000256" key="1">
    <source>
        <dbReference type="SAM" id="MobiDB-lite"/>
    </source>
</evidence>
<dbReference type="Proteomes" id="UP000559256">
    <property type="component" value="Unassembled WGS sequence"/>
</dbReference>
<dbReference type="OrthoDB" id="5876637at2759"/>
<feature type="compositionally biased region" description="Basic and acidic residues" evidence="1">
    <location>
        <begin position="134"/>
        <end position="146"/>
    </location>
</feature>
<gene>
    <name evidence="2" type="ORF">D9758_013067</name>
</gene>
<protein>
    <submittedName>
        <fullName evidence="2">Uncharacterized protein</fullName>
    </submittedName>
</protein>
<feature type="region of interest" description="Disordered" evidence="1">
    <location>
        <begin position="1"/>
        <end position="37"/>
    </location>
</feature>
<accession>A0A8H5FR64</accession>
<evidence type="ECO:0000313" key="3">
    <source>
        <dbReference type="Proteomes" id="UP000559256"/>
    </source>
</evidence>
<evidence type="ECO:0000313" key="2">
    <source>
        <dbReference type="EMBL" id="KAF5345673.1"/>
    </source>
</evidence>
<feature type="region of interest" description="Disordered" evidence="1">
    <location>
        <begin position="57"/>
        <end position="105"/>
    </location>
</feature>
<feature type="compositionally biased region" description="Basic and acidic residues" evidence="1">
    <location>
        <begin position="85"/>
        <end position="95"/>
    </location>
</feature>